<dbReference type="GO" id="GO:0016020">
    <property type="term" value="C:membrane"/>
    <property type="evidence" value="ECO:0007669"/>
    <property type="project" value="UniProtKB-SubCell"/>
</dbReference>
<dbReference type="GO" id="GO:0007165">
    <property type="term" value="P:signal transduction"/>
    <property type="evidence" value="ECO:0007669"/>
    <property type="project" value="UniProtKB-KW"/>
</dbReference>
<dbReference type="Proteomes" id="UP001152798">
    <property type="component" value="Chromosome 4"/>
</dbReference>
<keyword evidence="11" id="KW-1185">Reference proteome</keyword>
<dbReference type="Pfam" id="PF02949">
    <property type="entry name" value="7tm_6"/>
    <property type="match status" value="1"/>
</dbReference>
<sequence length="198" mass="22693">MSVFHIVVRDDLCSLGLGLSSFPIGIVVFIYHLLHQKRLKHITDHIDLFSKRISQLGQEKLFLTLFMKKSRLVPTIAKVLICMPFLTIFVYVIPVPVSDWFNGTYRSRRPLPTQGPFDDKQPGVYELLLFLEAFSISSCCRKNATDCLFMALFKSHSAVLQYLSAAMDDIQRDFSSGDNDKGHRKLALWLKLHQDIVM</sequence>
<protein>
    <submittedName>
        <fullName evidence="10">Uncharacterized protein</fullName>
    </submittedName>
</protein>
<evidence type="ECO:0000313" key="10">
    <source>
        <dbReference type="EMBL" id="CAH1399652.1"/>
    </source>
</evidence>
<dbReference type="InterPro" id="IPR004117">
    <property type="entry name" value="7tm6_olfct_rcpt"/>
</dbReference>
<keyword evidence="6 9" id="KW-0472">Membrane</keyword>
<dbReference type="OrthoDB" id="6606143at2759"/>
<evidence type="ECO:0000256" key="4">
    <source>
        <dbReference type="ARBA" id="ARBA00022725"/>
    </source>
</evidence>
<keyword evidence="4" id="KW-0552">Olfaction</keyword>
<evidence type="ECO:0000256" key="1">
    <source>
        <dbReference type="ARBA" id="ARBA00004141"/>
    </source>
</evidence>
<keyword evidence="2" id="KW-0716">Sensory transduction</keyword>
<reference evidence="10" key="1">
    <citation type="submission" date="2022-01" db="EMBL/GenBank/DDBJ databases">
        <authorList>
            <person name="King R."/>
        </authorList>
    </citation>
    <scope>NUCLEOTIDE SEQUENCE</scope>
</reference>
<keyword evidence="5 9" id="KW-1133">Transmembrane helix</keyword>
<evidence type="ECO:0000256" key="5">
    <source>
        <dbReference type="ARBA" id="ARBA00022989"/>
    </source>
</evidence>
<evidence type="ECO:0000256" key="7">
    <source>
        <dbReference type="ARBA" id="ARBA00023170"/>
    </source>
</evidence>
<proteinExistence type="predicted"/>
<dbReference type="AlphaFoldDB" id="A0A9P0HCZ1"/>
<organism evidence="10 11">
    <name type="scientific">Nezara viridula</name>
    <name type="common">Southern green stink bug</name>
    <name type="synonym">Cimex viridulus</name>
    <dbReference type="NCBI Taxonomy" id="85310"/>
    <lineage>
        <taxon>Eukaryota</taxon>
        <taxon>Metazoa</taxon>
        <taxon>Ecdysozoa</taxon>
        <taxon>Arthropoda</taxon>
        <taxon>Hexapoda</taxon>
        <taxon>Insecta</taxon>
        <taxon>Pterygota</taxon>
        <taxon>Neoptera</taxon>
        <taxon>Paraneoptera</taxon>
        <taxon>Hemiptera</taxon>
        <taxon>Heteroptera</taxon>
        <taxon>Panheteroptera</taxon>
        <taxon>Pentatomomorpha</taxon>
        <taxon>Pentatomoidea</taxon>
        <taxon>Pentatomidae</taxon>
        <taxon>Pentatominae</taxon>
        <taxon>Nezara</taxon>
    </lineage>
</organism>
<evidence type="ECO:0000256" key="9">
    <source>
        <dbReference type="SAM" id="Phobius"/>
    </source>
</evidence>
<dbReference type="GO" id="GO:0004984">
    <property type="term" value="F:olfactory receptor activity"/>
    <property type="evidence" value="ECO:0007669"/>
    <property type="project" value="InterPro"/>
</dbReference>
<feature type="transmembrane region" description="Helical" evidence="9">
    <location>
        <begin position="15"/>
        <end position="34"/>
    </location>
</feature>
<accession>A0A9P0HCZ1</accession>
<dbReference type="EMBL" id="OV725080">
    <property type="protein sequence ID" value="CAH1399652.1"/>
    <property type="molecule type" value="Genomic_DNA"/>
</dbReference>
<evidence type="ECO:0000256" key="6">
    <source>
        <dbReference type="ARBA" id="ARBA00023136"/>
    </source>
</evidence>
<evidence type="ECO:0000256" key="2">
    <source>
        <dbReference type="ARBA" id="ARBA00022606"/>
    </source>
</evidence>
<keyword evidence="3 9" id="KW-0812">Transmembrane</keyword>
<dbReference type="GO" id="GO:0005549">
    <property type="term" value="F:odorant binding"/>
    <property type="evidence" value="ECO:0007669"/>
    <property type="project" value="InterPro"/>
</dbReference>
<feature type="transmembrane region" description="Helical" evidence="9">
    <location>
        <begin position="72"/>
        <end position="93"/>
    </location>
</feature>
<evidence type="ECO:0000256" key="3">
    <source>
        <dbReference type="ARBA" id="ARBA00022692"/>
    </source>
</evidence>
<keyword evidence="7" id="KW-0675">Receptor</keyword>
<evidence type="ECO:0000256" key="8">
    <source>
        <dbReference type="ARBA" id="ARBA00023224"/>
    </source>
</evidence>
<keyword evidence="8" id="KW-0807">Transducer</keyword>
<comment type="subcellular location">
    <subcellularLocation>
        <location evidence="1">Membrane</location>
        <topology evidence="1">Multi-pass membrane protein</topology>
    </subcellularLocation>
</comment>
<evidence type="ECO:0000313" key="11">
    <source>
        <dbReference type="Proteomes" id="UP001152798"/>
    </source>
</evidence>
<name>A0A9P0HCZ1_NEZVI</name>
<gene>
    <name evidence="10" type="ORF">NEZAVI_LOCUS9060</name>
</gene>